<keyword evidence="2" id="KW-0378">Hydrolase</keyword>
<dbReference type="NCBIfam" id="TIGR01409">
    <property type="entry name" value="TAT_signal_seq"/>
    <property type="match status" value="1"/>
</dbReference>
<dbReference type="InterPro" id="IPR004843">
    <property type="entry name" value="Calcineurin-like_PHP"/>
</dbReference>
<dbReference type="STRING" id="665467.SAMN02982931_00461"/>
<sequence length="297" mass="31993">MMSRRSFLKLTGLTALAGVGLSSYALAIEPRFRLEVTRYRLTPPGWPAGRRPVRIAAIADPHICDPWMPISRLEEIVAVTNGLQPDVIVLLGDFIGSMSRFGTSAVPIADWARVLGRLEAPLGVRSILGNHDWWTDVDGIRAALVDNGIPVMENTVELIPATDSSAFWLAGLGDQLARQVGHSRFVGVDDLPGTLAQVTDDRPVVLLAHEPDIFTQVPARVSLTLSGHTHGGQVNLPFLGRPVVPSAYGDRFAYGHIVEEGRHLLVSGGLGCSKMPIRFRVPPEIVLVELGGDAVAS</sequence>
<evidence type="ECO:0000256" key="1">
    <source>
        <dbReference type="ARBA" id="ARBA00022723"/>
    </source>
</evidence>
<evidence type="ECO:0000259" key="3">
    <source>
        <dbReference type="Pfam" id="PF00149"/>
    </source>
</evidence>
<dbReference type="OrthoDB" id="9780884at2"/>
<dbReference type="Proteomes" id="UP000199071">
    <property type="component" value="Unassembled WGS sequence"/>
</dbReference>
<evidence type="ECO:0000313" key="5">
    <source>
        <dbReference type="Proteomes" id="UP000199071"/>
    </source>
</evidence>
<dbReference type="AlphaFoldDB" id="A0A1G6ACZ6"/>
<dbReference type="SUPFAM" id="SSF56300">
    <property type="entry name" value="Metallo-dependent phosphatases"/>
    <property type="match status" value="1"/>
</dbReference>
<evidence type="ECO:0000256" key="2">
    <source>
        <dbReference type="ARBA" id="ARBA00022801"/>
    </source>
</evidence>
<reference evidence="4 5" key="1">
    <citation type="submission" date="2016-10" db="EMBL/GenBank/DDBJ databases">
        <authorList>
            <person name="de Groot N.N."/>
        </authorList>
    </citation>
    <scope>NUCLEOTIDE SEQUENCE [LARGE SCALE GENOMIC DNA]</scope>
    <source>
        <strain evidence="4 5">ATCC 35022</strain>
    </source>
</reference>
<feature type="domain" description="Calcineurin-like phosphoesterase" evidence="3">
    <location>
        <begin position="54"/>
        <end position="231"/>
    </location>
</feature>
<organism evidence="4 5">
    <name type="scientific">Bauldia litoralis</name>
    <dbReference type="NCBI Taxonomy" id="665467"/>
    <lineage>
        <taxon>Bacteria</taxon>
        <taxon>Pseudomonadati</taxon>
        <taxon>Pseudomonadota</taxon>
        <taxon>Alphaproteobacteria</taxon>
        <taxon>Hyphomicrobiales</taxon>
        <taxon>Kaistiaceae</taxon>
        <taxon>Bauldia</taxon>
    </lineage>
</organism>
<dbReference type="PANTHER" id="PTHR31302:SF31">
    <property type="entry name" value="PHOSPHODIESTERASE YAEI"/>
    <property type="match status" value="1"/>
</dbReference>
<dbReference type="RefSeq" id="WP_090874578.1">
    <property type="nucleotide sequence ID" value="NZ_FMXQ01000001.1"/>
</dbReference>
<gene>
    <name evidence="4" type="ORF">SAMN02982931_00461</name>
</gene>
<dbReference type="Gene3D" id="3.60.21.10">
    <property type="match status" value="1"/>
</dbReference>
<dbReference type="InterPro" id="IPR051158">
    <property type="entry name" value="Metallophosphoesterase_sf"/>
</dbReference>
<dbReference type="InterPro" id="IPR029052">
    <property type="entry name" value="Metallo-depent_PP-like"/>
</dbReference>
<dbReference type="GO" id="GO:0016020">
    <property type="term" value="C:membrane"/>
    <property type="evidence" value="ECO:0007669"/>
    <property type="project" value="GOC"/>
</dbReference>
<keyword evidence="5" id="KW-1185">Reference proteome</keyword>
<accession>A0A1G6ACZ6</accession>
<proteinExistence type="predicted"/>
<dbReference type="PROSITE" id="PS51318">
    <property type="entry name" value="TAT"/>
    <property type="match status" value="1"/>
</dbReference>
<name>A0A1G6ACZ6_9HYPH</name>
<dbReference type="InterPro" id="IPR019546">
    <property type="entry name" value="TAT_signal_bac_arc"/>
</dbReference>
<dbReference type="InterPro" id="IPR006311">
    <property type="entry name" value="TAT_signal"/>
</dbReference>
<keyword evidence="1" id="KW-0479">Metal-binding</keyword>
<dbReference type="GO" id="GO:0046872">
    <property type="term" value="F:metal ion binding"/>
    <property type="evidence" value="ECO:0007669"/>
    <property type="project" value="UniProtKB-KW"/>
</dbReference>
<protein>
    <recommendedName>
        <fullName evidence="3">Calcineurin-like phosphoesterase domain-containing protein</fullName>
    </recommendedName>
</protein>
<dbReference type="GO" id="GO:0009245">
    <property type="term" value="P:lipid A biosynthetic process"/>
    <property type="evidence" value="ECO:0007669"/>
    <property type="project" value="TreeGrafter"/>
</dbReference>
<dbReference type="Pfam" id="PF00149">
    <property type="entry name" value="Metallophos"/>
    <property type="match status" value="1"/>
</dbReference>
<dbReference type="EMBL" id="FMXQ01000001">
    <property type="protein sequence ID" value="SDB06259.1"/>
    <property type="molecule type" value="Genomic_DNA"/>
</dbReference>
<dbReference type="PANTHER" id="PTHR31302">
    <property type="entry name" value="TRANSMEMBRANE PROTEIN WITH METALLOPHOSPHOESTERASE DOMAIN-RELATED"/>
    <property type="match status" value="1"/>
</dbReference>
<evidence type="ECO:0000313" key="4">
    <source>
        <dbReference type="EMBL" id="SDB06259.1"/>
    </source>
</evidence>
<dbReference type="GO" id="GO:0008758">
    <property type="term" value="F:UDP-2,3-diacylglucosamine hydrolase activity"/>
    <property type="evidence" value="ECO:0007669"/>
    <property type="project" value="TreeGrafter"/>
</dbReference>